<sequence>MKELLIIVVFIAVMQFITSMIHIKYYQGTVRRLGKEYSEGYLGVGMNQRKFKGGQVCIIVANKDGEISEFRILSGLTIFSMFKKDHRFVGESIHQINWSGKEKYQEVATNAIKMIKKEMQKKLDMNTASAI</sequence>
<dbReference type="RefSeq" id="WP_066442921.1">
    <property type="nucleotide sequence ID" value="NZ_CANKUS010000023.1"/>
</dbReference>
<protein>
    <recommendedName>
        <fullName evidence="4">Glucitol operon activator protein</fullName>
    </recommendedName>
</protein>
<keyword evidence="3" id="KW-1185">Reference proteome</keyword>
<keyword evidence="1" id="KW-0472">Membrane</keyword>
<name>A0ABX8F8M0_9BACI</name>
<proteinExistence type="predicted"/>
<evidence type="ECO:0000313" key="3">
    <source>
        <dbReference type="Proteomes" id="UP000679247"/>
    </source>
</evidence>
<accession>A0ABX8F8M0</accession>
<evidence type="ECO:0000313" key="2">
    <source>
        <dbReference type="EMBL" id="QVY60771.1"/>
    </source>
</evidence>
<organism evidence="2 3">
    <name type="scientific">Cytobacillus gottheilii</name>
    <dbReference type="NCBI Taxonomy" id="859144"/>
    <lineage>
        <taxon>Bacteria</taxon>
        <taxon>Bacillati</taxon>
        <taxon>Bacillota</taxon>
        <taxon>Bacilli</taxon>
        <taxon>Bacillales</taxon>
        <taxon>Bacillaceae</taxon>
        <taxon>Cytobacillus</taxon>
    </lineage>
</organism>
<keyword evidence="1" id="KW-1133">Transmembrane helix</keyword>
<dbReference type="Proteomes" id="UP000679247">
    <property type="component" value="Chromosome"/>
</dbReference>
<dbReference type="InterPro" id="IPR009693">
    <property type="entry name" value="Glucitol_operon_activator"/>
</dbReference>
<dbReference type="Pfam" id="PF06923">
    <property type="entry name" value="GutM"/>
    <property type="match status" value="1"/>
</dbReference>
<feature type="transmembrane region" description="Helical" evidence="1">
    <location>
        <begin position="6"/>
        <end position="26"/>
    </location>
</feature>
<evidence type="ECO:0000256" key="1">
    <source>
        <dbReference type="SAM" id="Phobius"/>
    </source>
</evidence>
<keyword evidence="1" id="KW-0812">Transmembrane</keyword>
<evidence type="ECO:0008006" key="4">
    <source>
        <dbReference type="Google" id="ProtNLM"/>
    </source>
</evidence>
<gene>
    <name evidence="2" type="ORF">J1899_17445</name>
</gene>
<reference evidence="2 3" key="1">
    <citation type="submission" date="2021-03" db="EMBL/GenBank/DDBJ databases">
        <title>The first data on the complete genome of the tetrodotoxin-producing bacterium.</title>
        <authorList>
            <person name="Melnikova D.I."/>
            <person name="Nijland R."/>
            <person name="Magarlamov T.Y."/>
        </authorList>
    </citation>
    <scope>NUCLEOTIDE SEQUENCE [LARGE SCALE GENOMIC DNA]</scope>
    <source>
        <strain evidence="2 3">1839</strain>
    </source>
</reference>
<dbReference type="EMBL" id="CP071709">
    <property type="protein sequence ID" value="QVY60771.1"/>
    <property type="molecule type" value="Genomic_DNA"/>
</dbReference>